<proteinExistence type="predicted"/>
<sequence length="189" mass="20155">MHTRAGAELRGIKSYEQCISKGLAWVGSTEGKMGEKVKTKTGFGNTIWLGRLHGIFVLFHEFGPEANATASVEKSKRANEHALGCGGPVVSASEHRWPGVSLQPRTDKGRRLIAAASKLASLRPCVQSILVRDGMDGDGPASKTDAKNSSRGSMDREFCGVRSTLNPEARCRPHSACRFCPTMAEGGGG</sequence>
<protein>
    <submittedName>
        <fullName evidence="2">Uncharacterized protein</fullName>
    </submittedName>
</protein>
<keyword evidence="3" id="KW-1185">Reference proteome</keyword>
<name>A0AAD6NJ33_DREDA</name>
<dbReference type="EMBL" id="JAQGDS010000005">
    <property type="protein sequence ID" value="KAJ6260184.1"/>
    <property type="molecule type" value="Genomic_DNA"/>
</dbReference>
<comment type="caution">
    <text evidence="2">The sequence shown here is derived from an EMBL/GenBank/DDBJ whole genome shotgun (WGS) entry which is preliminary data.</text>
</comment>
<dbReference type="AlphaFoldDB" id="A0AAD6NJ33"/>
<reference evidence="2" key="1">
    <citation type="submission" date="2023-01" db="EMBL/GenBank/DDBJ databases">
        <title>The chitinases involved in constricting ring structure development in the nematode-trapping fungus Drechslerella dactyloides.</title>
        <authorList>
            <person name="Wang R."/>
            <person name="Zhang L."/>
            <person name="Tang P."/>
            <person name="Li S."/>
            <person name="Liang L."/>
        </authorList>
    </citation>
    <scope>NUCLEOTIDE SEQUENCE</scope>
    <source>
        <strain evidence="2">YMF1.00031</strain>
    </source>
</reference>
<organism evidence="2 3">
    <name type="scientific">Drechslerella dactyloides</name>
    <name type="common">Nematode-trapping fungus</name>
    <name type="synonym">Arthrobotrys dactyloides</name>
    <dbReference type="NCBI Taxonomy" id="74499"/>
    <lineage>
        <taxon>Eukaryota</taxon>
        <taxon>Fungi</taxon>
        <taxon>Dikarya</taxon>
        <taxon>Ascomycota</taxon>
        <taxon>Pezizomycotina</taxon>
        <taxon>Orbiliomycetes</taxon>
        <taxon>Orbiliales</taxon>
        <taxon>Orbiliaceae</taxon>
        <taxon>Drechslerella</taxon>
    </lineage>
</organism>
<feature type="region of interest" description="Disordered" evidence="1">
    <location>
        <begin position="133"/>
        <end position="155"/>
    </location>
</feature>
<gene>
    <name evidence="2" type="ORF">Dda_4408</name>
</gene>
<evidence type="ECO:0000256" key="1">
    <source>
        <dbReference type="SAM" id="MobiDB-lite"/>
    </source>
</evidence>
<accession>A0AAD6NJ33</accession>
<evidence type="ECO:0000313" key="2">
    <source>
        <dbReference type="EMBL" id="KAJ6260184.1"/>
    </source>
</evidence>
<feature type="compositionally biased region" description="Basic and acidic residues" evidence="1">
    <location>
        <begin position="144"/>
        <end position="155"/>
    </location>
</feature>
<evidence type="ECO:0000313" key="3">
    <source>
        <dbReference type="Proteomes" id="UP001221413"/>
    </source>
</evidence>
<dbReference type="Proteomes" id="UP001221413">
    <property type="component" value="Unassembled WGS sequence"/>
</dbReference>